<dbReference type="GO" id="GO:0009506">
    <property type="term" value="C:plasmodesma"/>
    <property type="evidence" value="ECO:0000318"/>
    <property type="project" value="GO_Central"/>
</dbReference>
<keyword evidence="2 3" id="KW-0472">Membrane</keyword>
<dbReference type="OMA" id="PIFRISD"/>
<evidence type="ECO:0000256" key="2">
    <source>
        <dbReference type="ARBA" id="ARBA00023136"/>
    </source>
</evidence>
<dbReference type="PANTHER" id="PTHR31415:SF125">
    <property type="entry name" value="HARPIN INDUCING PROTEIN 1-LIKE 9"/>
    <property type="match status" value="1"/>
</dbReference>
<dbReference type="Gramene" id="KGN64555">
    <property type="protein sequence ID" value="KGN64555"/>
    <property type="gene ID" value="Csa_1G064770"/>
</dbReference>
<evidence type="ECO:0000313" key="5">
    <source>
        <dbReference type="Proteomes" id="UP000029981"/>
    </source>
</evidence>
<reference evidence="4 5" key="4">
    <citation type="journal article" date="2011" name="BMC Genomics">
        <title>RNA-Seq improves annotation of protein-coding genes in the cucumber genome.</title>
        <authorList>
            <person name="Li Z."/>
            <person name="Zhang Z."/>
            <person name="Yan P."/>
            <person name="Huang S."/>
            <person name="Fei Z."/>
            <person name="Lin K."/>
        </authorList>
    </citation>
    <scope>NUCLEOTIDE SEQUENCE [LARGE SCALE GENOMIC DNA]</scope>
    <source>
        <strain evidence="5">cv. 9930</strain>
    </source>
</reference>
<dbReference type="InterPro" id="IPR044839">
    <property type="entry name" value="NDR1-like"/>
</dbReference>
<keyword evidence="5" id="KW-1185">Reference proteome</keyword>
<gene>
    <name evidence="4" type="ORF">Csa_1G064770</name>
</gene>
<reference evidence="4 5" key="2">
    <citation type="journal article" date="2009" name="PLoS ONE">
        <title>An integrated genetic and cytogenetic map of the cucumber genome.</title>
        <authorList>
            <person name="Ren Y."/>
            <person name="Zhang Z."/>
            <person name="Liu J."/>
            <person name="Staub J.E."/>
            <person name="Han Y."/>
            <person name="Cheng Z."/>
            <person name="Li X."/>
            <person name="Lu J."/>
            <person name="Miao H."/>
            <person name="Kang H."/>
            <person name="Xie B."/>
            <person name="Gu X."/>
            <person name="Wang X."/>
            <person name="Du Y."/>
            <person name="Jin W."/>
            <person name="Huang S."/>
        </authorList>
    </citation>
    <scope>NUCLEOTIDE SEQUENCE [LARGE SCALE GENOMIC DNA]</scope>
    <source>
        <strain evidence="5">cv. 9930</strain>
    </source>
</reference>
<organism evidence="4 5">
    <name type="scientific">Cucumis sativus</name>
    <name type="common">Cucumber</name>
    <dbReference type="NCBI Taxonomy" id="3659"/>
    <lineage>
        <taxon>Eukaryota</taxon>
        <taxon>Viridiplantae</taxon>
        <taxon>Streptophyta</taxon>
        <taxon>Embryophyta</taxon>
        <taxon>Tracheophyta</taxon>
        <taxon>Spermatophyta</taxon>
        <taxon>Magnoliopsida</taxon>
        <taxon>eudicotyledons</taxon>
        <taxon>Gunneridae</taxon>
        <taxon>Pentapetalae</taxon>
        <taxon>rosids</taxon>
        <taxon>fabids</taxon>
        <taxon>Cucurbitales</taxon>
        <taxon>Cucurbitaceae</taxon>
        <taxon>Benincaseae</taxon>
        <taxon>Cucumis</taxon>
    </lineage>
</organism>
<dbReference type="GO" id="GO:0098542">
    <property type="term" value="P:defense response to other organism"/>
    <property type="evidence" value="ECO:0007669"/>
    <property type="project" value="InterPro"/>
</dbReference>
<dbReference type="EMBL" id="CM002922">
    <property type="protein sequence ID" value="KGN64555.1"/>
    <property type="molecule type" value="Genomic_DNA"/>
</dbReference>
<dbReference type="Proteomes" id="UP000029981">
    <property type="component" value="Chromosome 1"/>
</dbReference>
<feature type="transmembrane region" description="Helical" evidence="3">
    <location>
        <begin position="12"/>
        <end position="34"/>
    </location>
</feature>
<reference evidence="4 5" key="3">
    <citation type="journal article" date="2010" name="BMC Genomics">
        <title>Transcriptome sequencing and comparative analysis of cucumber flowers with different sex types.</title>
        <authorList>
            <person name="Guo S."/>
            <person name="Zheng Y."/>
            <person name="Joung J.G."/>
            <person name="Liu S."/>
            <person name="Zhang Z."/>
            <person name="Crasta O.R."/>
            <person name="Sobral B.W."/>
            <person name="Xu Y."/>
            <person name="Huang S."/>
            <person name="Fei Z."/>
        </authorList>
    </citation>
    <scope>NUCLEOTIDE SEQUENCE [LARGE SCALE GENOMIC DNA]</scope>
    <source>
        <strain evidence="5">cv. 9930</strain>
    </source>
</reference>
<dbReference type="OrthoDB" id="1934762at2759"/>
<keyword evidence="3" id="KW-1133">Transmembrane helix</keyword>
<dbReference type="PANTHER" id="PTHR31415">
    <property type="entry name" value="OS05G0367900 PROTEIN"/>
    <property type="match status" value="1"/>
</dbReference>
<proteinExistence type="predicted"/>
<evidence type="ECO:0000313" key="4">
    <source>
        <dbReference type="EMBL" id="KGN64555.1"/>
    </source>
</evidence>
<evidence type="ECO:0000256" key="3">
    <source>
        <dbReference type="SAM" id="Phobius"/>
    </source>
</evidence>
<accession>A0A0A0LRN3</accession>
<dbReference type="KEGG" id="csv:105434456"/>
<dbReference type="GO" id="GO:0005886">
    <property type="term" value="C:plasma membrane"/>
    <property type="evidence" value="ECO:0000318"/>
    <property type="project" value="GO_Central"/>
</dbReference>
<dbReference type="AlphaFoldDB" id="A0A0A0LRN3"/>
<sequence length="193" mass="21784">MTSKRGGSNSDIYIWFLQVLTILVLAFLAIWATLTPRTPTFTITNMDLKPYIRNDTALATTNSSFLAFNVTISNPNKMIGVFLDEINVTIGCNNESLIGSRSWSKSMAGFYLGHSVSDLKEVDLSVDDNELSLCRKVDYYLRVGVDTGVRYKIMWFITRHHGLVFEDYIEIGYGHGQMLGTTQMKLKLSFTNL</sequence>
<reference evidence="4 5" key="1">
    <citation type="journal article" date="2009" name="Nat. Genet.">
        <title>The genome of the cucumber, Cucumis sativus L.</title>
        <authorList>
            <person name="Huang S."/>
            <person name="Li R."/>
            <person name="Zhang Z."/>
            <person name="Li L."/>
            <person name="Gu X."/>
            <person name="Fan W."/>
            <person name="Lucas W.J."/>
            <person name="Wang X."/>
            <person name="Xie B."/>
            <person name="Ni P."/>
            <person name="Ren Y."/>
            <person name="Zhu H."/>
            <person name="Li J."/>
            <person name="Lin K."/>
            <person name="Jin W."/>
            <person name="Fei Z."/>
            <person name="Li G."/>
            <person name="Staub J."/>
            <person name="Kilian A."/>
            <person name="van der Vossen E.A."/>
            <person name="Wu Y."/>
            <person name="Guo J."/>
            <person name="He J."/>
            <person name="Jia Z."/>
            <person name="Ren Y."/>
            <person name="Tian G."/>
            <person name="Lu Y."/>
            <person name="Ruan J."/>
            <person name="Qian W."/>
            <person name="Wang M."/>
            <person name="Huang Q."/>
            <person name="Li B."/>
            <person name="Xuan Z."/>
            <person name="Cao J."/>
            <person name="Asan"/>
            <person name="Wu Z."/>
            <person name="Zhang J."/>
            <person name="Cai Q."/>
            <person name="Bai Y."/>
            <person name="Zhao B."/>
            <person name="Han Y."/>
            <person name="Li Y."/>
            <person name="Li X."/>
            <person name="Wang S."/>
            <person name="Shi Q."/>
            <person name="Liu S."/>
            <person name="Cho W.K."/>
            <person name="Kim J.Y."/>
            <person name="Xu Y."/>
            <person name="Heller-Uszynska K."/>
            <person name="Miao H."/>
            <person name="Cheng Z."/>
            <person name="Zhang S."/>
            <person name="Wu J."/>
            <person name="Yang Y."/>
            <person name="Kang H."/>
            <person name="Li M."/>
            <person name="Liang H."/>
            <person name="Ren X."/>
            <person name="Shi Z."/>
            <person name="Wen M."/>
            <person name="Jian M."/>
            <person name="Yang H."/>
            <person name="Zhang G."/>
            <person name="Yang Z."/>
            <person name="Chen R."/>
            <person name="Liu S."/>
            <person name="Li J."/>
            <person name="Ma L."/>
            <person name="Liu H."/>
            <person name="Zhou Y."/>
            <person name="Zhao J."/>
            <person name="Fang X."/>
            <person name="Li G."/>
            <person name="Fang L."/>
            <person name="Li Y."/>
            <person name="Liu D."/>
            <person name="Zheng H."/>
            <person name="Zhang Y."/>
            <person name="Qin N."/>
            <person name="Li Z."/>
            <person name="Yang G."/>
            <person name="Yang S."/>
            <person name="Bolund L."/>
            <person name="Kristiansen K."/>
            <person name="Zheng H."/>
            <person name="Li S."/>
            <person name="Zhang X."/>
            <person name="Yang H."/>
            <person name="Wang J."/>
            <person name="Sun R."/>
            <person name="Zhang B."/>
            <person name="Jiang S."/>
            <person name="Wang J."/>
            <person name="Du Y."/>
            <person name="Li S."/>
        </authorList>
    </citation>
    <scope>NUCLEOTIDE SEQUENCE [LARGE SCALE GENOMIC DNA]</scope>
    <source>
        <strain evidence="5">cv. 9930</strain>
    </source>
</reference>
<name>A0A0A0LRN3_CUCSA</name>
<keyword evidence="3" id="KW-0812">Transmembrane</keyword>
<comment type="subcellular location">
    <subcellularLocation>
        <location evidence="1">Membrane</location>
    </subcellularLocation>
</comment>
<protein>
    <submittedName>
        <fullName evidence="4">Harpin inducing protein 1-like 9</fullName>
    </submittedName>
</protein>
<evidence type="ECO:0000256" key="1">
    <source>
        <dbReference type="ARBA" id="ARBA00004370"/>
    </source>
</evidence>